<gene>
    <name evidence="1" type="ORF">H2198_010517</name>
</gene>
<organism evidence="1 2">
    <name type="scientific">Neophaeococcomyces mojaviensis</name>
    <dbReference type="NCBI Taxonomy" id="3383035"/>
    <lineage>
        <taxon>Eukaryota</taxon>
        <taxon>Fungi</taxon>
        <taxon>Dikarya</taxon>
        <taxon>Ascomycota</taxon>
        <taxon>Pezizomycotina</taxon>
        <taxon>Eurotiomycetes</taxon>
        <taxon>Chaetothyriomycetidae</taxon>
        <taxon>Chaetothyriales</taxon>
        <taxon>Chaetothyriales incertae sedis</taxon>
        <taxon>Neophaeococcomyces</taxon>
    </lineage>
</organism>
<evidence type="ECO:0000313" key="2">
    <source>
        <dbReference type="Proteomes" id="UP001172386"/>
    </source>
</evidence>
<dbReference type="Proteomes" id="UP001172386">
    <property type="component" value="Unassembled WGS sequence"/>
</dbReference>
<name>A0ACC2ZRM1_9EURO</name>
<proteinExistence type="predicted"/>
<reference evidence="1" key="1">
    <citation type="submission" date="2022-10" db="EMBL/GenBank/DDBJ databases">
        <title>Culturing micro-colonial fungi from biological soil crusts in the Mojave desert and describing Neophaeococcomyces mojavensis, and introducing the new genera and species Taxawa tesnikishii.</title>
        <authorList>
            <person name="Kurbessoian T."/>
            <person name="Stajich J.E."/>
        </authorList>
    </citation>
    <scope>NUCLEOTIDE SEQUENCE</scope>
    <source>
        <strain evidence="1">JES_112</strain>
    </source>
</reference>
<evidence type="ECO:0000313" key="1">
    <source>
        <dbReference type="EMBL" id="KAJ9650169.1"/>
    </source>
</evidence>
<sequence>MSLRPLLSLLTRIIVLVSIISTTYLYLYPFWSGCAFPSNSGSSSDALKDTLGRHIGLAEVDNTQLAPFRLLVLADPQLEGDSSLPDPEDALLAKLRSHGGRLRQSDLTALGHTIFDVTTEFLVDDIPRALWATRKTLDLFGNDYYLAHIYRTLNWWFRPTHVTVLGDLIGSQWVSDEEFKWRGWRYWNRVFAGSGNVEDEYMSMHEQEVDSQSLLPLDPTVSDWRRQVINIAGNHDIGYAGDISSSRIERFERTFGRVNWDIKFTYPQHLIPANRTSTDIPGLHLIVLNSMLLDTPALNSTLQQETYSYINNLITSRLFPVDETGNNSFTLLLTHVPLHKSEGVCIDAPFFDFWDFTDADGEFESGGLKEQNHLSQHVSEQGILQAIFGKSGNLDATMGGVGRKGLILNGHDHEGCDVVHYVERYNATPVVEVTTEVDDTTSSQSTNEGPWKDEDFLLTNQTEVLSPEPESTGDNNDEQHQAQNSTSTSSSNNASETPPTDPSDLSPELSSATTSSSSITASTEPTPTPTWRWGSVRTRQYPPPPPRLPSSSAAAIPDPTISLREITLRSMMGSYSGNAGLLSLWFNFTSGAWEYSFTTCAAGVQHIWWAVHVIDIVAVLSLLAWGVEWVISRRMRRIVVKRIRTISYVRERPKRTDGVSGTERRIGPVKQVKRVEDTKRQQQQRGGVADGGEGEKRRVYRHVVS</sequence>
<accession>A0ACC2ZRM1</accession>
<protein>
    <submittedName>
        <fullName evidence="1">Uncharacterized protein</fullName>
    </submittedName>
</protein>
<dbReference type="EMBL" id="JAPDRQ010000375">
    <property type="protein sequence ID" value="KAJ9650169.1"/>
    <property type="molecule type" value="Genomic_DNA"/>
</dbReference>
<keyword evidence="2" id="KW-1185">Reference proteome</keyword>
<comment type="caution">
    <text evidence="1">The sequence shown here is derived from an EMBL/GenBank/DDBJ whole genome shotgun (WGS) entry which is preliminary data.</text>
</comment>